<dbReference type="CDD" id="cd00130">
    <property type="entry name" value="PAS"/>
    <property type="match status" value="2"/>
</dbReference>
<keyword evidence="1" id="KW-1133">Transmembrane helix</keyword>
<dbReference type="Gene3D" id="3.30.70.270">
    <property type="match status" value="1"/>
</dbReference>
<dbReference type="InterPro" id="IPR043128">
    <property type="entry name" value="Rev_trsase/Diguanyl_cyclase"/>
</dbReference>
<dbReference type="SUPFAM" id="SSF55073">
    <property type="entry name" value="Nucleotide cyclase"/>
    <property type="match status" value="1"/>
</dbReference>
<dbReference type="InterPro" id="IPR001633">
    <property type="entry name" value="EAL_dom"/>
</dbReference>
<evidence type="ECO:0000259" key="2">
    <source>
        <dbReference type="PROSITE" id="PS50112"/>
    </source>
</evidence>
<feature type="domain" description="PAC" evidence="3">
    <location>
        <begin position="489"/>
        <end position="541"/>
    </location>
</feature>
<dbReference type="NCBIfam" id="TIGR00229">
    <property type="entry name" value="sensory_box"/>
    <property type="match status" value="2"/>
</dbReference>
<dbReference type="CDD" id="cd01948">
    <property type="entry name" value="EAL"/>
    <property type="match status" value="1"/>
</dbReference>
<organism evidence="6 7">
    <name type="scientific">Oryzihumus leptocrescens</name>
    <dbReference type="NCBI Taxonomy" id="297536"/>
    <lineage>
        <taxon>Bacteria</taxon>
        <taxon>Bacillati</taxon>
        <taxon>Actinomycetota</taxon>
        <taxon>Actinomycetes</taxon>
        <taxon>Micrococcales</taxon>
        <taxon>Intrasporangiaceae</taxon>
        <taxon>Oryzihumus</taxon>
    </lineage>
</organism>
<dbReference type="SMART" id="SM00052">
    <property type="entry name" value="EAL"/>
    <property type="match status" value="1"/>
</dbReference>
<dbReference type="InterPro" id="IPR035965">
    <property type="entry name" value="PAS-like_dom_sf"/>
</dbReference>
<dbReference type="Pfam" id="PF00990">
    <property type="entry name" value="GGDEF"/>
    <property type="match status" value="1"/>
</dbReference>
<dbReference type="InterPro" id="IPR013767">
    <property type="entry name" value="PAS_fold"/>
</dbReference>
<dbReference type="PROSITE" id="PS50883">
    <property type="entry name" value="EAL"/>
    <property type="match status" value="1"/>
</dbReference>
<feature type="domain" description="PAS" evidence="2">
    <location>
        <begin position="416"/>
        <end position="485"/>
    </location>
</feature>
<evidence type="ECO:0000313" key="6">
    <source>
        <dbReference type="EMBL" id="TQL61391.1"/>
    </source>
</evidence>
<feature type="transmembrane region" description="Helical" evidence="1">
    <location>
        <begin position="26"/>
        <end position="46"/>
    </location>
</feature>
<dbReference type="SUPFAM" id="SSF55785">
    <property type="entry name" value="PYP-like sensor domain (PAS domain)"/>
    <property type="match status" value="3"/>
</dbReference>
<keyword evidence="1" id="KW-0472">Membrane</keyword>
<dbReference type="Pfam" id="PF08448">
    <property type="entry name" value="PAS_4"/>
    <property type="match status" value="1"/>
</dbReference>
<feature type="domain" description="PAS" evidence="2">
    <location>
        <begin position="160"/>
        <end position="205"/>
    </location>
</feature>
<feature type="domain" description="EAL" evidence="4">
    <location>
        <begin position="718"/>
        <end position="971"/>
    </location>
</feature>
<dbReference type="Gene3D" id="3.20.20.450">
    <property type="entry name" value="EAL domain"/>
    <property type="match status" value="1"/>
</dbReference>
<dbReference type="InterPro" id="IPR035919">
    <property type="entry name" value="EAL_sf"/>
</dbReference>
<accession>A0A542ZM32</accession>
<evidence type="ECO:0000313" key="7">
    <source>
        <dbReference type="Proteomes" id="UP000319514"/>
    </source>
</evidence>
<evidence type="ECO:0000256" key="1">
    <source>
        <dbReference type="SAM" id="Phobius"/>
    </source>
</evidence>
<dbReference type="InterPro" id="IPR000700">
    <property type="entry name" value="PAS-assoc_C"/>
</dbReference>
<dbReference type="InterPro" id="IPR013656">
    <property type="entry name" value="PAS_4"/>
</dbReference>
<comment type="caution">
    <text evidence="6">The sequence shown here is derived from an EMBL/GenBank/DDBJ whole genome shotgun (WGS) entry which is preliminary data.</text>
</comment>
<reference evidence="6 7" key="1">
    <citation type="submission" date="2019-06" db="EMBL/GenBank/DDBJ databases">
        <title>Sequencing the genomes of 1000 actinobacteria strains.</title>
        <authorList>
            <person name="Klenk H.-P."/>
        </authorList>
    </citation>
    <scope>NUCLEOTIDE SEQUENCE [LARGE SCALE GENOMIC DNA]</scope>
    <source>
        <strain evidence="6 7">DSM 18082</strain>
    </source>
</reference>
<feature type="domain" description="GGDEF" evidence="5">
    <location>
        <begin position="573"/>
        <end position="707"/>
    </location>
</feature>
<dbReference type="InterPro" id="IPR000160">
    <property type="entry name" value="GGDEF_dom"/>
</dbReference>
<dbReference type="PROSITE" id="PS50112">
    <property type="entry name" value="PAS"/>
    <property type="match status" value="2"/>
</dbReference>
<dbReference type="NCBIfam" id="TIGR00254">
    <property type="entry name" value="GGDEF"/>
    <property type="match status" value="1"/>
</dbReference>
<dbReference type="CDD" id="cd01949">
    <property type="entry name" value="GGDEF"/>
    <property type="match status" value="1"/>
</dbReference>
<dbReference type="Pfam" id="PF00563">
    <property type="entry name" value="EAL"/>
    <property type="match status" value="1"/>
</dbReference>
<sequence length="983" mass="107240">MIPFVIVGTVGVAALAAPLHSLDGPHLAVVLGLLVANVAYGVRVALRTEPSWRDGVPPLAFFLVIAALRDGTASATPTVPLLALPTLWIALYGTRRQLVLAGAATMAVLVVPMVLVGAPRYPLSDWRRAVVWTLIVFLICPVIQRVVNRLDEERSRQERVSTHLDGVLRAATEHAIVASDLEGRITFFNEGAERMLGWKAEEVVGLRTPEVWHDQAELDRIALEEGVDRAEVVVHRAKREGRDTREWTYVSRDGHRSTVRLTITGMYDASGTLVGWMGVAVDVTVEQQALRALRESEQRWRALLDHLPDTAVMVIGPDLRFRLATGLGLQRQGVANAQGLTLADISSPENVARIEPVLRAALGGREGQVEVLATRTGRVLQIVGTPLPPRDDEPEALVVAWDVTEERAREESERRARQLFQRIFDEAPYGVALVGLDGIVQQVNPALCQMLGTPREDMVGRPLETFRPPHSDAPQGIIQVLLDSPAGRLELEMYLPRPDGQLVRVAIGGVVLRGPDGVAESVLFNIVDISERHRYEEQLSYLADHDPLTGLANRRQFDAALTAHMERCRRTGPAGALMVLDLDHFKQINDTLGHLAGDQLIMAAGAALRARAGGNDLVARLGGDEFALLLPDADREGATALARDLVQLVRDQVGVRSGGRDRRVTTSIGVVLVTDADTSSSELLSAADMAMYDAKEEGRDGFSVFGGVDAEHPGTAGRLAWVDRLSEALETDRFVLHAQPILDLRSGRVSGAELLVRMLDEDGQPVSPAQFIPAAERAGLIQQLDRWVLDRAVDVLSDAQHIDPTFRVQVNLSGHSVGNQMVIHDLLRHLSQRPFDPQCLVLEITETVAVADLDSAVQFGRDVQAMGFRFALDDFGAGFGSFKYLKHLVFDFIKVDGDFVVDAPSNPTDRLILASIVGLAHGLGKETVAEYVEDEQVLQVVRSLGIDHAQGHHVGEPEPVEDLLRRLARGEAFPAKGVRAARP</sequence>
<feature type="transmembrane region" description="Helical" evidence="1">
    <location>
        <begin position="58"/>
        <end position="91"/>
    </location>
</feature>
<protein>
    <submittedName>
        <fullName evidence="6">PAS domain S-box-containing protein/diguanylate cyclase (GGDEF)-like protein</fullName>
    </submittedName>
</protein>
<keyword evidence="7" id="KW-1185">Reference proteome</keyword>
<dbReference type="SMART" id="SM00086">
    <property type="entry name" value="PAC"/>
    <property type="match status" value="2"/>
</dbReference>
<evidence type="ECO:0000259" key="5">
    <source>
        <dbReference type="PROSITE" id="PS50887"/>
    </source>
</evidence>
<dbReference type="Pfam" id="PF13426">
    <property type="entry name" value="PAS_9"/>
    <property type="match status" value="1"/>
</dbReference>
<dbReference type="SMART" id="SM00091">
    <property type="entry name" value="PAS"/>
    <property type="match status" value="3"/>
</dbReference>
<evidence type="ECO:0000259" key="3">
    <source>
        <dbReference type="PROSITE" id="PS50113"/>
    </source>
</evidence>
<dbReference type="InterPro" id="IPR000014">
    <property type="entry name" value="PAS"/>
</dbReference>
<dbReference type="SUPFAM" id="SSF141868">
    <property type="entry name" value="EAL domain-like"/>
    <property type="match status" value="1"/>
</dbReference>
<dbReference type="InterPro" id="IPR029787">
    <property type="entry name" value="Nucleotide_cyclase"/>
</dbReference>
<evidence type="ECO:0000259" key="4">
    <source>
        <dbReference type="PROSITE" id="PS50883"/>
    </source>
</evidence>
<dbReference type="GO" id="GO:0006355">
    <property type="term" value="P:regulation of DNA-templated transcription"/>
    <property type="evidence" value="ECO:0007669"/>
    <property type="project" value="InterPro"/>
</dbReference>
<dbReference type="PROSITE" id="PS50113">
    <property type="entry name" value="PAC"/>
    <property type="match status" value="2"/>
</dbReference>
<feature type="transmembrane region" description="Helical" evidence="1">
    <location>
        <begin position="129"/>
        <end position="147"/>
    </location>
</feature>
<dbReference type="Proteomes" id="UP000319514">
    <property type="component" value="Unassembled WGS sequence"/>
</dbReference>
<dbReference type="PANTHER" id="PTHR44757:SF2">
    <property type="entry name" value="BIOFILM ARCHITECTURE MAINTENANCE PROTEIN MBAA"/>
    <property type="match status" value="1"/>
</dbReference>
<dbReference type="InterPro" id="IPR001610">
    <property type="entry name" value="PAC"/>
</dbReference>
<proteinExistence type="predicted"/>
<dbReference type="InterPro" id="IPR052155">
    <property type="entry name" value="Biofilm_reg_signaling"/>
</dbReference>
<keyword evidence="1" id="KW-0812">Transmembrane</keyword>
<dbReference type="Pfam" id="PF00989">
    <property type="entry name" value="PAS"/>
    <property type="match status" value="1"/>
</dbReference>
<feature type="transmembrane region" description="Helical" evidence="1">
    <location>
        <begin position="97"/>
        <end position="117"/>
    </location>
</feature>
<dbReference type="SMART" id="SM00267">
    <property type="entry name" value="GGDEF"/>
    <property type="match status" value="1"/>
</dbReference>
<feature type="domain" description="PAC" evidence="3">
    <location>
        <begin position="243"/>
        <end position="295"/>
    </location>
</feature>
<dbReference type="PANTHER" id="PTHR44757">
    <property type="entry name" value="DIGUANYLATE CYCLASE DGCP"/>
    <property type="match status" value="1"/>
</dbReference>
<dbReference type="PROSITE" id="PS50887">
    <property type="entry name" value="GGDEF"/>
    <property type="match status" value="1"/>
</dbReference>
<dbReference type="EMBL" id="VFOQ01000001">
    <property type="protein sequence ID" value="TQL61391.1"/>
    <property type="molecule type" value="Genomic_DNA"/>
</dbReference>
<dbReference type="Gene3D" id="3.30.450.20">
    <property type="entry name" value="PAS domain"/>
    <property type="match status" value="3"/>
</dbReference>
<gene>
    <name evidence="6" type="ORF">FB474_2800</name>
</gene>
<name>A0A542ZM32_9MICO</name>
<dbReference type="FunFam" id="3.30.70.270:FF:000001">
    <property type="entry name" value="Diguanylate cyclase domain protein"/>
    <property type="match status" value="1"/>
</dbReference>
<dbReference type="AlphaFoldDB" id="A0A542ZM32"/>